<name>A0A835Z103_9STRA</name>
<dbReference type="InterPro" id="IPR013083">
    <property type="entry name" value="Znf_RING/FYVE/PHD"/>
</dbReference>
<gene>
    <name evidence="1" type="ORF">JKP88DRAFT_354175</name>
</gene>
<dbReference type="Proteomes" id="UP000664859">
    <property type="component" value="Unassembled WGS sequence"/>
</dbReference>
<proteinExistence type="predicted"/>
<accession>A0A835Z103</accession>
<reference evidence="1" key="1">
    <citation type="submission" date="2021-02" db="EMBL/GenBank/DDBJ databases">
        <title>First Annotated Genome of the Yellow-green Alga Tribonema minus.</title>
        <authorList>
            <person name="Mahan K.M."/>
        </authorList>
    </citation>
    <scope>NUCLEOTIDE SEQUENCE</scope>
    <source>
        <strain evidence="1">UTEX B ZZ1240</strain>
    </source>
</reference>
<dbReference type="AlphaFoldDB" id="A0A835Z103"/>
<dbReference type="Gene3D" id="3.30.40.10">
    <property type="entry name" value="Zinc/RING finger domain, C3HC4 (zinc finger)"/>
    <property type="match status" value="1"/>
</dbReference>
<protein>
    <submittedName>
        <fullName evidence="1">Uncharacterized protein</fullName>
    </submittedName>
</protein>
<organism evidence="1 2">
    <name type="scientific">Tribonema minus</name>
    <dbReference type="NCBI Taxonomy" id="303371"/>
    <lineage>
        <taxon>Eukaryota</taxon>
        <taxon>Sar</taxon>
        <taxon>Stramenopiles</taxon>
        <taxon>Ochrophyta</taxon>
        <taxon>PX clade</taxon>
        <taxon>Xanthophyceae</taxon>
        <taxon>Tribonematales</taxon>
        <taxon>Tribonemataceae</taxon>
        <taxon>Tribonema</taxon>
    </lineage>
</organism>
<evidence type="ECO:0000313" key="2">
    <source>
        <dbReference type="Proteomes" id="UP000664859"/>
    </source>
</evidence>
<dbReference type="EMBL" id="JAFCMP010000129">
    <property type="protein sequence ID" value="KAG5185507.1"/>
    <property type="molecule type" value="Genomic_DNA"/>
</dbReference>
<evidence type="ECO:0000313" key="1">
    <source>
        <dbReference type="EMBL" id="KAG5185507.1"/>
    </source>
</evidence>
<keyword evidence="2" id="KW-1185">Reference proteome</keyword>
<comment type="caution">
    <text evidence="1">The sequence shown here is derived from an EMBL/GenBank/DDBJ whole genome shotgun (WGS) entry which is preliminary data.</text>
</comment>
<dbReference type="OrthoDB" id="199205at2759"/>
<sequence length="134" mass="15206">MTHGAAVYVEGEEDEPVKNYMQMAQEYHVTAPYRDLKGRAKEARMVFFPCGHKCMCEKCVMQHKYSCAGATDAGEDSWTMCPVCAEQIKFMSLFIDGKTEVQRYWQWIDAVERTGGMYKSSLDVAAESWCCAVS</sequence>